<name>A0AAE4ANQ7_9BACT</name>
<organism evidence="2 3">
    <name type="scientific">Oligosphaera ethanolica</name>
    <dbReference type="NCBI Taxonomy" id="760260"/>
    <lineage>
        <taxon>Bacteria</taxon>
        <taxon>Pseudomonadati</taxon>
        <taxon>Lentisphaerota</taxon>
        <taxon>Oligosphaeria</taxon>
        <taxon>Oligosphaerales</taxon>
        <taxon>Oligosphaeraceae</taxon>
        <taxon>Oligosphaera</taxon>
    </lineage>
</organism>
<dbReference type="Proteomes" id="UP001238163">
    <property type="component" value="Unassembled WGS sequence"/>
</dbReference>
<dbReference type="EMBL" id="JAUSVL010000001">
    <property type="protein sequence ID" value="MDQ0289153.1"/>
    <property type="molecule type" value="Genomic_DNA"/>
</dbReference>
<gene>
    <name evidence="2" type="ORF">J3R75_001260</name>
</gene>
<reference evidence="2" key="1">
    <citation type="submission" date="2023-07" db="EMBL/GenBank/DDBJ databases">
        <title>Genomic Encyclopedia of Type Strains, Phase IV (KMG-IV): sequencing the most valuable type-strain genomes for metagenomic binning, comparative biology and taxonomic classification.</title>
        <authorList>
            <person name="Goeker M."/>
        </authorList>
    </citation>
    <scope>NUCLEOTIDE SEQUENCE</scope>
    <source>
        <strain evidence="2">DSM 24202</strain>
    </source>
</reference>
<sequence length="649" mass="70053">MRTRIPAAAALLLSAVFAIAQNVIFVDAARGDDQQDGLSPQTALRSIAAAMAKVQPGDTVSLGAGQYFYESMVFVRGGTPWRPITIEGNGATISGLAPVPADQWQDRGDGLFFQPDGTRVGALEPYLIDGDGRRLEGSRKPEELKVGQACWPAKGIYLRCAPGVTPAQLGLRGTYRPCGVTMTNISYVTIRNLNAEYFANDGFNMHGYCRGLHYENICGRHNGDDGFSNHEDVAAVVRGGHFHHNNYGIQDISVARSLYQGVLVEHNHRAGADFWGGFRSMEDSLVRDNAGGQVVIRSTLVATAGYEPDDPMAAGTLFLKNVVISGGPQGLVVMSNARATVQRCSILDAAIGASVLSGAALHLFHSLIRHPEGGHALLLQGGTLRANGNAYHPGAFRINDQDFPPTAFADFQSACGQDAQSVLGAPSFRGMFLAQQPKVMDGRQRRAPGIASPIDLPVGDIAPPEPQVVTSTGPLQLDFDFESDNPWALAYVWPERAPDGATIAAQAVLSDQHAASGKQAVAVSAHFPPADKTRTWQLKLFSVRFDSLDRPVTALSFKLFGDGSNTRFIPRIRDRSGEQFFGPDGRLDWQGWRIINWDLKEQPPKYLGGDNNQQQDGPPMEVVVDFFPEIPPAGGSATFFLDDLSIRCD</sequence>
<keyword evidence="1" id="KW-0732">Signal</keyword>
<evidence type="ECO:0008006" key="4">
    <source>
        <dbReference type="Google" id="ProtNLM"/>
    </source>
</evidence>
<dbReference type="InterPro" id="IPR011050">
    <property type="entry name" value="Pectin_lyase_fold/virulence"/>
</dbReference>
<dbReference type="Gene3D" id="2.160.20.10">
    <property type="entry name" value="Single-stranded right-handed beta-helix, Pectin lyase-like"/>
    <property type="match status" value="1"/>
</dbReference>
<feature type="chain" id="PRO_5041922807" description="Right handed beta helix domain-containing protein" evidence="1">
    <location>
        <begin position="21"/>
        <end position="649"/>
    </location>
</feature>
<evidence type="ECO:0000313" key="2">
    <source>
        <dbReference type="EMBL" id="MDQ0289153.1"/>
    </source>
</evidence>
<evidence type="ECO:0000256" key="1">
    <source>
        <dbReference type="SAM" id="SignalP"/>
    </source>
</evidence>
<keyword evidence="3" id="KW-1185">Reference proteome</keyword>
<dbReference type="RefSeq" id="WP_307260488.1">
    <property type="nucleotide sequence ID" value="NZ_JAUSVL010000001.1"/>
</dbReference>
<proteinExistence type="predicted"/>
<dbReference type="SUPFAM" id="SSF51126">
    <property type="entry name" value="Pectin lyase-like"/>
    <property type="match status" value="1"/>
</dbReference>
<accession>A0AAE4ANQ7</accession>
<feature type="signal peptide" evidence="1">
    <location>
        <begin position="1"/>
        <end position="20"/>
    </location>
</feature>
<protein>
    <recommendedName>
        <fullName evidence="4">Right handed beta helix domain-containing protein</fullName>
    </recommendedName>
</protein>
<dbReference type="AlphaFoldDB" id="A0AAE4ANQ7"/>
<dbReference type="InterPro" id="IPR012334">
    <property type="entry name" value="Pectin_lyas_fold"/>
</dbReference>
<evidence type="ECO:0000313" key="3">
    <source>
        <dbReference type="Proteomes" id="UP001238163"/>
    </source>
</evidence>
<comment type="caution">
    <text evidence="2">The sequence shown here is derived from an EMBL/GenBank/DDBJ whole genome shotgun (WGS) entry which is preliminary data.</text>
</comment>